<feature type="domain" description="Nucleotidyl transferase" evidence="1">
    <location>
        <begin position="10"/>
        <end position="184"/>
    </location>
</feature>
<dbReference type="Proteomes" id="UP000031971">
    <property type="component" value="Unassembled WGS sequence"/>
</dbReference>
<dbReference type="EMBL" id="JXSL01000030">
    <property type="protein sequence ID" value="KIL97680.1"/>
    <property type="molecule type" value="Genomic_DNA"/>
</dbReference>
<organism evidence="2 3">
    <name type="scientific">Paramagnetospirillum magnetotacticum MS-1</name>
    <dbReference type="NCBI Taxonomy" id="272627"/>
    <lineage>
        <taxon>Bacteria</taxon>
        <taxon>Pseudomonadati</taxon>
        <taxon>Pseudomonadota</taxon>
        <taxon>Alphaproteobacteria</taxon>
        <taxon>Rhodospirillales</taxon>
        <taxon>Magnetospirillaceae</taxon>
        <taxon>Paramagnetospirillum</taxon>
    </lineage>
</organism>
<evidence type="ECO:0000259" key="1">
    <source>
        <dbReference type="Pfam" id="PF00483"/>
    </source>
</evidence>
<dbReference type="Gene3D" id="3.90.550.10">
    <property type="entry name" value="Spore Coat Polysaccharide Biosynthesis Protein SpsA, Chain A"/>
    <property type="match status" value="1"/>
</dbReference>
<proteinExistence type="predicted"/>
<dbReference type="STRING" id="272627.CCC_00741"/>
<dbReference type="PIRSF" id="PIRSF028162">
    <property type="entry name" value="BcbE_prd"/>
    <property type="match status" value="1"/>
</dbReference>
<dbReference type="SUPFAM" id="SSF53448">
    <property type="entry name" value="Nucleotide-diphospho-sugar transferases"/>
    <property type="match status" value="1"/>
</dbReference>
<dbReference type="CDD" id="cd04183">
    <property type="entry name" value="GT2_BcE_like"/>
    <property type="match status" value="1"/>
</dbReference>
<name>A0A0C2YSI7_PARME</name>
<comment type="caution">
    <text evidence="2">The sequence shown here is derived from an EMBL/GenBank/DDBJ whole genome shotgun (WGS) entry which is preliminary data.</text>
</comment>
<sequence>MIQILMPIAGSARPFHEMGQKFPKPLIEVLGHPMVEYAIRSSRPAGDHRFIFVTNAADRQEFHLDSVLKLLAPGCTIVQTEKPTGGALCTALLAVDHIDRAAPLLVCNGDQWVNRGIQPALDEFRTRDLDVGIVTFTSMHPRWSFVRTDEDGMVVETAEKNPISNHATVGAYYYREGDMFIRSAEKSLLKNTLVNNQFFIVPSINQLILEGARVGQYKIPNAEFHPLGIPEDVSHFLDHYQTSPLDQ</sequence>
<dbReference type="Pfam" id="PF00483">
    <property type="entry name" value="NTP_transferase"/>
    <property type="match status" value="1"/>
</dbReference>
<dbReference type="RefSeq" id="WP_009871193.1">
    <property type="nucleotide sequence ID" value="NZ_JXSL01000030.1"/>
</dbReference>
<reference evidence="2 3" key="1">
    <citation type="submission" date="2015-01" db="EMBL/GenBank/DDBJ databases">
        <title>Genome Sequence of Magnetospirillum magnetotacticum Strain MS-1.</title>
        <authorList>
            <person name="Marinov G.K."/>
            <person name="Smalley M.D."/>
            <person name="DeSalvo G."/>
        </authorList>
    </citation>
    <scope>NUCLEOTIDE SEQUENCE [LARGE SCALE GENOMIC DNA]</scope>
    <source>
        <strain evidence="2 3">MS-1</strain>
    </source>
</reference>
<keyword evidence="2" id="KW-0396">Initiation factor</keyword>
<evidence type="ECO:0000313" key="3">
    <source>
        <dbReference type="Proteomes" id="UP000031971"/>
    </source>
</evidence>
<protein>
    <submittedName>
        <fullName evidence="2">Nucleoside-diphosphate-sugar pyrophosphorylase involved in lipopolysaccharide biosynthesis/translation initiation factor 2B gamma/epsilon subunits (EIF-2Bgamma/eIF-2Bepsilon)</fullName>
    </submittedName>
</protein>
<keyword evidence="2" id="KW-0648">Protein biosynthesis</keyword>
<dbReference type="InterPro" id="IPR016873">
    <property type="entry name" value="Caps_polysacc_synth_BcbE_prd"/>
</dbReference>
<dbReference type="InterPro" id="IPR029044">
    <property type="entry name" value="Nucleotide-diphossugar_trans"/>
</dbReference>
<dbReference type="OrthoDB" id="9788272at2"/>
<dbReference type="AlphaFoldDB" id="A0A0C2YSI7"/>
<gene>
    <name evidence="2" type="ORF">CCC_00741</name>
</gene>
<dbReference type="GO" id="GO:0003743">
    <property type="term" value="F:translation initiation factor activity"/>
    <property type="evidence" value="ECO:0007669"/>
    <property type="project" value="UniProtKB-KW"/>
</dbReference>
<keyword evidence="3" id="KW-1185">Reference proteome</keyword>
<evidence type="ECO:0000313" key="2">
    <source>
        <dbReference type="EMBL" id="KIL97680.1"/>
    </source>
</evidence>
<dbReference type="InterPro" id="IPR005835">
    <property type="entry name" value="NTP_transferase_dom"/>
</dbReference>
<accession>A0A0C2YSI7</accession>